<accession>A0ABT3FSF6</accession>
<dbReference type="Pfam" id="PF13517">
    <property type="entry name" value="FG-GAP_3"/>
    <property type="match status" value="1"/>
</dbReference>
<evidence type="ECO:0000313" key="3">
    <source>
        <dbReference type="EMBL" id="MCW1886244.1"/>
    </source>
</evidence>
<evidence type="ECO:0000313" key="4">
    <source>
        <dbReference type="Proteomes" id="UP001207930"/>
    </source>
</evidence>
<feature type="chain" id="PRO_5046979709" evidence="2">
    <location>
        <begin position="19"/>
        <end position="913"/>
    </location>
</feature>
<evidence type="ECO:0000256" key="1">
    <source>
        <dbReference type="ARBA" id="ARBA00022729"/>
    </source>
</evidence>
<name>A0ABT3FSF6_9BACT</name>
<dbReference type="SUPFAM" id="SSF69318">
    <property type="entry name" value="Integrin alpha N-terminal domain"/>
    <property type="match status" value="2"/>
</dbReference>
<protein>
    <submittedName>
        <fullName evidence="3">VCBS repeat-containing protein</fullName>
    </submittedName>
</protein>
<proteinExistence type="predicted"/>
<comment type="caution">
    <text evidence="3">The sequence shown here is derived from an EMBL/GenBank/DDBJ whole genome shotgun (WGS) entry which is preliminary data.</text>
</comment>
<dbReference type="InterPro" id="IPR028994">
    <property type="entry name" value="Integrin_alpha_N"/>
</dbReference>
<keyword evidence="1 2" id="KW-0732">Signal</keyword>
<dbReference type="PANTHER" id="PTHR44103">
    <property type="entry name" value="PROPROTEIN CONVERTASE P"/>
    <property type="match status" value="1"/>
</dbReference>
<organism evidence="3 4">
    <name type="scientific">Luteolibacter flavescens</name>
    <dbReference type="NCBI Taxonomy" id="1859460"/>
    <lineage>
        <taxon>Bacteria</taxon>
        <taxon>Pseudomonadati</taxon>
        <taxon>Verrucomicrobiota</taxon>
        <taxon>Verrucomicrobiia</taxon>
        <taxon>Verrucomicrobiales</taxon>
        <taxon>Verrucomicrobiaceae</taxon>
        <taxon>Luteolibacter</taxon>
    </lineage>
</organism>
<dbReference type="EMBL" id="JAPDDS010000009">
    <property type="protein sequence ID" value="MCW1886244.1"/>
    <property type="molecule type" value="Genomic_DNA"/>
</dbReference>
<dbReference type="InterPro" id="IPR013517">
    <property type="entry name" value="FG-GAP"/>
</dbReference>
<evidence type="ECO:0000256" key="2">
    <source>
        <dbReference type="SAM" id="SignalP"/>
    </source>
</evidence>
<sequence>MRRTLLCCLLLPTLPATAALEVVSSELVSRRPDGIGQIVEADLDGDGDRDLLITGRKNDFLGWIESSPNGPVGTLRAINTGTLAVKNTRPMVADLDGDGLPDVHYPGWVLKNRFRKFDAPVANATTAGHELCASDRTGLLGRALDTGVWKIFTSTGATVIQTEEGPLNSPGFSPECCILENFSKDGRLDLVVYLEGARLGSGAIATGTYALHSQANGEWGVNRFTTSKPYATASIHSSNGTLSGNFAIAFPSIDDHPSPPVAGSSLQFRNYDPSATYTYQRWSIGSTHFRGMKITSISGAYRSSASRYEMAAGMTATDGSGVNSIYQLRTDYFSSSILLQSMAGGTIEEKGQIQVFQSSNGSRIHASVGTAAGQTTVAPEALLEYLPGELVIEQSYELPTIGKMTSGPYGPLEKGNWCHLDGDGRDEWVSGTPWPGGVLAIPADAPFSAKDIPLNTPRVPWVYPVPEIAAGPLFAGDLDGDGDIDLARRLDLLDFDGWPNQFLMQWENLDGHEFYNALDPYYDYWMQWSIPGSQPLRLEAGTRPRLLTSQPGMIHSQWLMPRNSQDSYPTPVAYPGTGAAVVEAGHDLDADGARDFIFFPSVFGNALTWGKWNPEGGHLDSMEKIADVPAGLTVPSLVAGDLEGDGTADLFHPALDAAGTQVTWVACRLTAAGPAALEHPPITLPASAKLVAPADLDGDGDIDLLRFVPDAAAPADADGIRPHHLLWTEYVGGTWVHHTTKLGTLRLSAAEPVLRAEGDRLLVINRIGEVLELKTRVTPSAGMLASALAAQQVTGASSGAADDPDGDGFPNYVEILAGTSPVIADRSISLPMQMLRSGPNHGWIASLAAAPSAVGARARLETSDDLVEWTRHEDEPLPLGGSGAEERYLFPDSALAAPPARRFARIAFSHDSE</sequence>
<feature type="signal peptide" evidence="2">
    <location>
        <begin position="1"/>
        <end position="18"/>
    </location>
</feature>
<gene>
    <name evidence="3" type="ORF">OKA04_16015</name>
</gene>
<keyword evidence="4" id="KW-1185">Reference proteome</keyword>
<dbReference type="PANTHER" id="PTHR44103:SF1">
    <property type="entry name" value="PROPROTEIN CONVERTASE P"/>
    <property type="match status" value="1"/>
</dbReference>
<reference evidence="3 4" key="1">
    <citation type="submission" date="2022-10" db="EMBL/GenBank/DDBJ databases">
        <title>Luteolibacter flavescens strain MCCC 1K03193, whole genome shotgun sequencing project.</title>
        <authorList>
            <person name="Zhao G."/>
            <person name="Shen L."/>
        </authorList>
    </citation>
    <scope>NUCLEOTIDE SEQUENCE [LARGE SCALE GENOMIC DNA]</scope>
    <source>
        <strain evidence="3 4">MCCC 1K03193</strain>
    </source>
</reference>
<dbReference type="RefSeq" id="WP_264502202.1">
    <property type="nucleotide sequence ID" value="NZ_JAPDDS010000009.1"/>
</dbReference>
<dbReference type="Proteomes" id="UP001207930">
    <property type="component" value="Unassembled WGS sequence"/>
</dbReference>